<name>A0ABQ4NT91_9GAMM</name>
<dbReference type="Proteomes" id="UP000761574">
    <property type="component" value="Unassembled WGS sequence"/>
</dbReference>
<feature type="signal peptide" evidence="2">
    <location>
        <begin position="1"/>
        <end position="32"/>
    </location>
</feature>
<dbReference type="EMBL" id="BPFB01000075">
    <property type="protein sequence ID" value="GIU02801.1"/>
    <property type="molecule type" value="Genomic_DNA"/>
</dbReference>
<evidence type="ECO:0000313" key="4">
    <source>
        <dbReference type="Proteomes" id="UP000761574"/>
    </source>
</evidence>
<evidence type="ECO:0000256" key="2">
    <source>
        <dbReference type="SAM" id="SignalP"/>
    </source>
</evidence>
<keyword evidence="4" id="KW-1185">Reference proteome</keyword>
<evidence type="ECO:0000313" key="3">
    <source>
        <dbReference type="EMBL" id="GIU02801.1"/>
    </source>
</evidence>
<proteinExistence type="predicted"/>
<organism evidence="3 4">
    <name type="scientific">Shewanella algidipiscicola</name>
    <dbReference type="NCBI Taxonomy" id="614070"/>
    <lineage>
        <taxon>Bacteria</taxon>
        <taxon>Pseudomonadati</taxon>
        <taxon>Pseudomonadota</taxon>
        <taxon>Gammaproteobacteria</taxon>
        <taxon>Alteromonadales</taxon>
        <taxon>Shewanellaceae</taxon>
        <taxon>Shewanella</taxon>
    </lineage>
</organism>
<accession>A0ABQ4NT91</accession>
<feature type="chain" id="PRO_5045045965" evidence="2">
    <location>
        <begin position="33"/>
        <end position="233"/>
    </location>
</feature>
<sequence length="233" mass="25930">MSITFAKLNSLKIITLTPILVLATLLSVSAFAKDLNESNSVTEPSPKESLITSTYKSDIESIRITLNAQQKSIQKLSNNLPSNEIAKLVDKIQSIEYSLNTIANKDDYFTYADWAAIAITCVAVLLTIVGLALAGFAFWGYKEIKDLTKCSAATEAKLVAEKTTTEMIHSIVKNELEKLINDGKLREPLQDAIDIILRKDSNDPEQKRAKELLDELDIDEQSIEQLDIDRKLL</sequence>
<keyword evidence="1" id="KW-0472">Membrane</keyword>
<protein>
    <submittedName>
        <fullName evidence="3">Uncharacterized protein</fullName>
    </submittedName>
</protein>
<keyword evidence="1" id="KW-1133">Transmembrane helix</keyword>
<keyword evidence="1" id="KW-0812">Transmembrane</keyword>
<comment type="caution">
    <text evidence="3">The sequence shown here is derived from an EMBL/GenBank/DDBJ whole genome shotgun (WGS) entry which is preliminary data.</text>
</comment>
<feature type="transmembrane region" description="Helical" evidence="1">
    <location>
        <begin position="114"/>
        <end position="139"/>
    </location>
</feature>
<dbReference type="RefSeq" id="WP_119979196.1">
    <property type="nucleotide sequence ID" value="NZ_BPFB01000075.1"/>
</dbReference>
<reference evidence="3 4" key="1">
    <citation type="submission" date="2021-05" db="EMBL/GenBank/DDBJ databases">
        <title>Molecular characterization for Shewanella algae harboring chromosomal blaOXA-55-like strains isolated from clinical and environment sample.</title>
        <authorList>
            <person name="Ohama Y."/>
            <person name="Aoki K."/>
            <person name="Harada S."/>
            <person name="Moriya K."/>
            <person name="Ishii Y."/>
            <person name="Tateda K."/>
        </authorList>
    </citation>
    <scope>NUCLEOTIDE SEQUENCE [LARGE SCALE GENOMIC DNA]</scope>
    <source>
        <strain evidence="3 4">LMG 23746</strain>
    </source>
</reference>
<gene>
    <name evidence="3" type="ORF">TUM4630_35180</name>
</gene>
<evidence type="ECO:0000256" key="1">
    <source>
        <dbReference type="SAM" id="Phobius"/>
    </source>
</evidence>
<keyword evidence="2" id="KW-0732">Signal</keyword>